<feature type="modified residue" description="N6-(pyridoxal phosphate)lysine" evidence="2">
    <location>
        <position position="181"/>
    </location>
</feature>
<dbReference type="PIRSF" id="PIRSF000390">
    <property type="entry name" value="PLP_StrS"/>
    <property type="match status" value="1"/>
</dbReference>
<dbReference type="SUPFAM" id="SSF53383">
    <property type="entry name" value="PLP-dependent transferases"/>
    <property type="match status" value="1"/>
</dbReference>
<dbReference type="EC" id="2.6.1.59" evidence="4"/>
<evidence type="ECO:0000313" key="5">
    <source>
        <dbReference type="Proteomes" id="UP000633365"/>
    </source>
</evidence>
<evidence type="ECO:0000313" key="4">
    <source>
        <dbReference type="EMBL" id="MBK6087623.1"/>
    </source>
</evidence>
<keyword evidence="5" id="KW-1185">Reference proteome</keyword>
<protein>
    <submittedName>
        <fullName evidence="4">dTDP-4-amino-4,6-dideoxygalactose transaminase</fullName>
        <ecNumber evidence="4">2.6.1.59</ecNumber>
    </submittedName>
</protein>
<dbReference type="EMBL" id="JAEQMG010000040">
    <property type="protein sequence ID" value="MBK6087623.1"/>
    <property type="molecule type" value="Genomic_DNA"/>
</dbReference>
<evidence type="ECO:0000256" key="2">
    <source>
        <dbReference type="PIRSR" id="PIRSR000390-2"/>
    </source>
</evidence>
<dbReference type="PANTHER" id="PTHR30244">
    <property type="entry name" value="TRANSAMINASE"/>
    <property type="match status" value="1"/>
</dbReference>
<dbReference type="NCBIfam" id="NF008687">
    <property type="entry name" value="PRK11706.1"/>
    <property type="match status" value="1"/>
</dbReference>
<dbReference type="NCBIfam" id="TIGR02379">
    <property type="entry name" value="ECA_wecE"/>
    <property type="match status" value="1"/>
</dbReference>
<dbReference type="GO" id="GO:0030170">
    <property type="term" value="F:pyridoxal phosphate binding"/>
    <property type="evidence" value="ECO:0007669"/>
    <property type="project" value="TreeGrafter"/>
</dbReference>
<dbReference type="Gene3D" id="3.90.1150.10">
    <property type="entry name" value="Aspartate Aminotransferase, domain 1"/>
    <property type="match status" value="1"/>
</dbReference>
<dbReference type="Gene3D" id="3.40.640.10">
    <property type="entry name" value="Type I PLP-dependent aspartate aminotransferase-like (Major domain)"/>
    <property type="match status" value="1"/>
</dbReference>
<gene>
    <name evidence="4" type="primary">rffA</name>
    <name evidence="4" type="synonym">fcnA</name>
    <name evidence="4" type="synonym">wecE</name>
    <name evidence="4" type="ORF">JKK62_02985</name>
</gene>
<evidence type="ECO:0000256" key="3">
    <source>
        <dbReference type="RuleBase" id="RU004508"/>
    </source>
</evidence>
<dbReference type="InterPro" id="IPR015421">
    <property type="entry name" value="PyrdxlP-dep_Trfase_major"/>
</dbReference>
<name>A0A934WQE2_9FIRM</name>
<dbReference type="PANTHER" id="PTHR30244:SF34">
    <property type="entry name" value="DTDP-4-AMINO-4,6-DIDEOXYGALACTOSE TRANSAMINASE"/>
    <property type="match status" value="1"/>
</dbReference>
<keyword evidence="4" id="KW-0032">Aminotransferase</keyword>
<dbReference type="GO" id="GO:0019180">
    <property type="term" value="F:dTDP-4-amino-4,6-dideoxygalactose transaminase activity"/>
    <property type="evidence" value="ECO:0007669"/>
    <property type="project" value="UniProtKB-EC"/>
</dbReference>
<dbReference type="Pfam" id="PF01041">
    <property type="entry name" value="DegT_DnrJ_EryC1"/>
    <property type="match status" value="1"/>
</dbReference>
<dbReference type="GO" id="GO:0000271">
    <property type="term" value="P:polysaccharide biosynthetic process"/>
    <property type="evidence" value="ECO:0007669"/>
    <property type="project" value="TreeGrafter"/>
</dbReference>
<dbReference type="Proteomes" id="UP000633365">
    <property type="component" value="Unassembled WGS sequence"/>
</dbReference>
<dbReference type="InterPro" id="IPR012749">
    <property type="entry name" value="WecE-like"/>
</dbReference>
<organism evidence="4 5">
    <name type="scientific">Ruminococcus difficilis</name>
    <dbReference type="NCBI Taxonomy" id="2763069"/>
    <lineage>
        <taxon>Bacteria</taxon>
        <taxon>Bacillati</taxon>
        <taxon>Bacillota</taxon>
        <taxon>Clostridia</taxon>
        <taxon>Eubacteriales</taxon>
        <taxon>Oscillospiraceae</taxon>
        <taxon>Ruminococcus</taxon>
    </lineage>
</organism>
<keyword evidence="2 3" id="KW-0663">Pyridoxal phosphate</keyword>
<dbReference type="RefSeq" id="WP_201426928.1">
    <property type="nucleotide sequence ID" value="NZ_JAEQMG010000040.1"/>
</dbReference>
<feature type="active site" description="Proton acceptor" evidence="1">
    <location>
        <position position="181"/>
    </location>
</feature>
<comment type="caution">
    <text evidence="4">The sequence shown here is derived from an EMBL/GenBank/DDBJ whole genome shotgun (WGS) entry which is preliminary data.</text>
</comment>
<dbReference type="AlphaFoldDB" id="A0A934WQE2"/>
<keyword evidence="4" id="KW-0808">Transferase</keyword>
<proteinExistence type="inferred from homology"/>
<accession>A0A934WQE2</accession>
<evidence type="ECO:0000256" key="1">
    <source>
        <dbReference type="PIRSR" id="PIRSR000390-1"/>
    </source>
</evidence>
<dbReference type="CDD" id="cd00616">
    <property type="entry name" value="AHBA_syn"/>
    <property type="match status" value="1"/>
</dbReference>
<reference evidence="4" key="1">
    <citation type="submission" date="2021-01" db="EMBL/GenBank/DDBJ databases">
        <title>Genome public.</title>
        <authorList>
            <person name="Liu C."/>
            <person name="Sun Q."/>
        </authorList>
    </citation>
    <scope>NUCLEOTIDE SEQUENCE</scope>
    <source>
        <strain evidence="4">M6</strain>
    </source>
</reference>
<dbReference type="InterPro" id="IPR000653">
    <property type="entry name" value="DegT/StrS_aminotransferase"/>
</dbReference>
<comment type="similarity">
    <text evidence="3">Belongs to the DegT/DnrJ/EryC1 family.</text>
</comment>
<dbReference type="InterPro" id="IPR015424">
    <property type="entry name" value="PyrdxlP-dep_Trfase"/>
</dbReference>
<sequence>MIPFNKASITKLEEEYLIDALHHSKLSGDGKYTMKVYEMLKQRFDFDNVLLTTSGTTALEMSALLIDLQPDDEVIVPSFTFSSTVNAFLLRRARPIFCDIRQDTLNMDESLIEGLITPKTKAIYCVDYAGVPCEMDTINRIAEKYGLFVIEDAAQSIGSKYKGRFAGSLAEFGCFSFHETKNYVMGEGGAIVLNNDKYLDRAEIIREKGTNRRQVLKGWVDKYTWHDIGSSFLPSDLLAAVLTAQLERFDEIMEKRLLIWNTYHEGLKELDEEGYLRRTVVPDTVQHNGHMYNILLPSDKVRTGLVDSLKSEGIMAYICYVPLHSAPMGQKLGYHPENCPITEDYGSRVLRLPLFADMTKEDALFVIDRITRILKR</sequence>
<dbReference type="InterPro" id="IPR015422">
    <property type="entry name" value="PyrdxlP-dep_Trfase_small"/>
</dbReference>